<keyword evidence="3" id="KW-0812">Transmembrane</keyword>
<dbReference type="InterPro" id="IPR001431">
    <property type="entry name" value="Pept_M16_Zn_BS"/>
</dbReference>
<evidence type="ECO:0000256" key="3">
    <source>
        <dbReference type="SAM" id="Phobius"/>
    </source>
</evidence>
<organism evidence="6 7">
    <name type="scientific">Candidatus Chisholmbacteria bacterium RIFCSPLOWO2_01_FULL_49_14</name>
    <dbReference type="NCBI Taxonomy" id="1797593"/>
    <lineage>
        <taxon>Bacteria</taxon>
        <taxon>Candidatus Chisholmiibacteriota</taxon>
    </lineage>
</organism>
<comment type="caution">
    <text evidence="6">The sequence shown here is derived from an EMBL/GenBank/DDBJ whole genome shotgun (WGS) entry which is preliminary data.</text>
</comment>
<dbReference type="GO" id="GO:0004222">
    <property type="term" value="F:metalloendopeptidase activity"/>
    <property type="evidence" value="ECO:0007669"/>
    <property type="project" value="InterPro"/>
</dbReference>
<dbReference type="AlphaFoldDB" id="A0A1G1W0R5"/>
<dbReference type="Pfam" id="PF00675">
    <property type="entry name" value="Peptidase_M16"/>
    <property type="match status" value="1"/>
</dbReference>
<evidence type="ECO:0000256" key="2">
    <source>
        <dbReference type="RuleBase" id="RU004447"/>
    </source>
</evidence>
<dbReference type="InterPro" id="IPR007863">
    <property type="entry name" value="Peptidase_M16_C"/>
</dbReference>
<dbReference type="STRING" id="1797593.A3A65_01710"/>
<dbReference type="SUPFAM" id="SSF63411">
    <property type="entry name" value="LuxS/MPP-like metallohydrolase"/>
    <property type="match status" value="2"/>
</dbReference>
<dbReference type="InterPro" id="IPR011765">
    <property type="entry name" value="Pept_M16_N"/>
</dbReference>
<dbReference type="Gene3D" id="3.30.830.10">
    <property type="entry name" value="Metalloenzyme, LuxS/M16 peptidase-like"/>
    <property type="match status" value="2"/>
</dbReference>
<evidence type="ECO:0000259" key="4">
    <source>
        <dbReference type="Pfam" id="PF00675"/>
    </source>
</evidence>
<comment type="similarity">
    <text evidence="1 2">Belongs to the peptidase M16 family.</text>
</comment>
<dbReference type="EMBL" id="MHCL01000017">
    <property type="protein sequence ID" value="OGY21007.1"/>
    <property type="molecule type" value="Genomic_DNA"/>
</dbReference>
<sequence>MDDAYHRLSLPSGITLLTVPMAGVASLTLLVMVRTGSRDEPEKLAGISHFLEHMVFKGTQKYPTAYEVTSAIDSIGGEFNAYTSKEFTGFYIKLAASHFQRGADLLSEILVRPRLAANDVSKEKGVIIEEINMYDDLPPKKVADVYERLIYGNTSLGRETIGNRNSVQVISRKDLLAYLRQRYTSGRLVIGVVGGIKHAGLGLSVIRDSIGQAFAGLPRGKDGWGKPAILRQAKPAVSFFEKQTGQSHFILGVRTFPRGHKDRYALGVLSVILGGSASSRLFTEIREKRGLAYYVKADVDTYFDCGDLSVSAGVDTNQIDTALRLVLEQFRNVSRKTGEGSITEEEVTRAKEFLKGRFILELEDSHDLADLFVRRFLLERKILTPSQYLSRISAVTRDDIVRVARTIFTEKNLNLAIVGPYSKTHRQRFMKLLTIEEIMNRK</sequence>
<evidence type="ECO:0000259" key="5">
    <source>
        <dbReference type="Pfam" id="PF05193"/>
    </source>
</evidence>
<feature type="domain" description="Peptidase M16 C-terminal" evidence="5">
    <location>
        <begin position="170"/>
        <end position="352"/>
    </location>
</feature>
<evidence type="ECO:0000256" key="1">
    <source>
        <dbReference type="ARBA" id="ARBA00007261"/>
    </source>
</evidence>
<dbReference type="GO" id="GO:0006508">
    <property type="term" value="P:proteolysis"/>
    <property type="evidence" value="ECO:0007669"/>
    <property type="project" value="InterPro"/>
</dbReference>
<feature type="transmembrane region" description="Helical" evidence="3">
    <location>
        <begin position="12"/>
        <end position="33"/>
    </location>
</feature>
<proteinExistence type="inferred from homology"/>
<evidence type="ECO:0008006" key="8">
    <source>
        <dbReference type="Google" id="ProtNLM"/>
    </source>
</evidence>
<feature type="domain" description="Peptidase M16 N-terminal" evidence="4">
    <location>
        <begin position="28"/>
        <end position="162"/>
    </location>
</feature>
<dbReference type="InterPro" id="IPR050361">
    <property type="entry name" value="MPP/UQCRC_Complex"/>
</dbReference>
<dbReference type="Pfam" id="PF05193">
    <property type="entry name" value="Peptidase_M16_C"/>
    <property type="match status" value="1"/>
</dbReference>
<evidence type="ECO:0000313" key="6">
    <source>
        <dbReference type="EMBL" id="OGY21007.1"/>
    </source>
</evidence>
<gene>
    <name evidence="6" type="ORF">A3A65_01710</name>
</gene>
<evidence type="ECO:0000313" key="7">
    <source>
        <dbReference type="Proteomes" id="UP000176723"/>
    </source>
</evidence>
<dbReference type="GO" id="GO:0046872">
    <property type="term" value="F:metal ion binding"/>
    <property type="evidence" value="ECO:0007669"/>
    <property type="project" value="InterPro"/>
</dbReference>
<reference evidence="6 7" key="1">
    <citation type="journal article" date="2016" name="Nat. Commun.">
        <title>Thousands of microbial genomes shed light on interconnected biogeochemical processes in an aquifer system.</title>
        <authorList>
            <person name="Anantharaman K."/>
            <person name="Brown C.T."/>
            <person name="Hug L.A."/>
            <person name="Sharon I."/>
            <person name="Castelle C.J."/>
            <person name="Probst A.J."/>
            <person name="Thomas B.C."/>
            <person name="Singh A."/>
            <person name="Wilkins M.J."/>
            <person name="Karaoz U."/>
            <person name="Brodie E.L."/>
            <person name="Williams K.H."/>
            <person name="Hubbard S.S."/>
            <person name="Banfield J.F."/>
        </authorList>
    </citation>
    <scope>NUCLEOTIDE SEQUENCE [LARGE SCALE GENOMIC DNA]</scope>
</reference>
<dbReference type="PROSITE" id="PS00143">
    <property type="entry name" value="INSULINASE"/>
    <property type="match status" value="1"/>
</dbReference>
<dbReference type="InterPro" id="IPR011249">
    <property type="entry name" value="Metalloenz_LuxS/M16"/>
</dbReference>
<accession>A0A1G1W0R5</accession>
<dbReference type="PANTHER" id="PTHR11851:SF49">
    <property type="entry name" value="MITOCHONDRIAL-PROCESSING PEPTIDASE SUBUNIT ALPHA"/>
    <property type="match status" value="1"/>
</dbReference>
<dbReference type="Proteomes" id="UP000176723">
    <property type="component" value="Unassembled WGS sequence"/>
</dbReference>
<protein>
    <recommendedName>
        <fullName evidence="8">Peptidase M16 N-terminal domain-containing protein</fullName>
    </recommendedName>
</protein>
<name>A0A1G1W0R5_9BACT</name>
<keyword evidence="3" id="KW-1133">Transmembrane helix</keyword>
<dbReference type="PANTHER" id="PTHR11851">
    <property type="entry name" value="METALLOPROTEASE"/>
    <property type="match status" value="1"/>
</dbReference>
<keyword evidence="3" id="KW-0472">Membrane</keyword>